<dbReference type="PROSITE" id="PS50005">
    <property type="entry name" value="TPR"/>
    <property type="match status" value="3"/>
</dbReference>
<dbReference type="InterPro" id="IPR011990">
    <property type="entry name" value="TPR-like_helical_dom_sf"/>
</dbReference>
<feature type="region of interest" description="Disordered" evidence="3">
    <location>
        <begin position="1"/>
        <end position="82"/>
    </location>
</feature>
<feature type="compositionally biased region" description="Basic and acidic residues" evidence="3">
    <location>
        <begin position="45"/>
        <end position="54"/>
    </location>
</feature>
<dbReference type="InterPro" id="IPR019734">
    <property type="entry name" value="TPR_rpt"/>
</dbReference>
<reference evidence="5" key="2">
    <citation type="submission" date="2025-08" db="UniProtKB">
        <authorList>
            <consortium name="RefSeq"/>
        </authorList>
    </citation>
    <scope>IDENTIFICATION</scope>
    <source>
        <tissue evidence="5">Leaf</tissue>
    </source>
</reference>
<organism evidence="4 5">
    <name type="scientific">Spinacia oleracea</name>
    <name type="common">Spinach</name>
    <dbReference type="NCBI Taxonomy" id="3562"/>
    <lineage>
        <taxon>Eukaryota</taxon>
        <taxon>Viridiplantae</taxon>
        <taxon>Streptophyta</taxon>
        <taxon>Embryophyta</taxon>
        <taxon>Tracheophyta</taxon>
        <taxon>Spermatophyta</taxon>
        <taxon>Magnoliopsida</taxon>
        <taxon>eudicotyledons</taxon>
        <taxon>Gunneridae</taxon>
        <taxon>Pentapetalae</taxon>
        <taxon>Caryophyllales</taxon>
        <taxon>Chenopodiaceae</taxon>
        <taxon>Chenopodioideae</taxon>
        <taxon>Anserineae</taxon>
        <taxon>Spinacia</taxon>
    </lineage>
</organism>
<evidence type="ECO:0000313" key="5">
    <source>
        <dbReference type="RefSeq" id="XP_021857537.1"/>
    </source>
</evidence>
<feature type="repeat" description="TPR" evidence="1">
    <location>
        <begin position="141"/>
        <end position="174"/>
    </location>
</feature>
<dbReference type="InterPro" id="IPR052769">
    <property type="entry name" value="TPR_domain_protein"/>
</dbReference>
<evidence type="ECO:0000256" key="3">
    <source>
        <dbReference type="SAM" id="MobiDB-lite"/>
    </source>
</evidence>
<feature type="repeat" description="TPR" evidence="1">
    <location>
        <begin position="100"/>
        <end position="133"/>
    </location>
</feature>
<dbReference type="Pfam" id="PF00515">
    <property type="entry name" value="TPR_1"/>
    <property type="match status" value="1"/>
</dbReference>
<evidence type="ECO:0000256" key="1">
    <source>
        <dbReference type="PROSITE-ProRule" id="PRU00339"/>
    </source>
</evidence>
<dbReference type="PANTHER" id="PTHR46014:SF1">
    <property type="entry name" value="TETRATRICOPEPTIDE REPEAT PROTEIN 1"/>
    <property type="match status" value="1"/>
</dbReference>
<name>A0A9R0IYP9_SPIOL</name>
<dbReference type="PANTHER" id="PTHR46014">
    <property type="entry name" value="TETRATRICOPEPTIDE REPEAT PROTEIN 1"/>
    <property type="match status" value="1"/>
</dbReference>
<sequence length="272" mass="30649">MVLIEQANDEPAPASEIIHKKLDSEPETSSINNKDETDGFETASEGDHSDRGADFGDDDNGDDEQKQQEEKSAPLTAVKDDSYEDALDDYQLKQRALAQANEAKVEGNMLFKDGQFEDALSKYESALQVAPEMPESVELRSICHSNRGICYLKLGKYDETVKECSKAIELNPAYVKVLLRRGEAYEKLERYEEAISDMKKILEVEASNEQARRNIVRMEPLAREKAEKMKEEMIGKLKEMGNNVLGRFGMSVDNFKAVKDPNTGSYSISFQR</sequence>
<dbReference type="SMART" id="SM00028">
    <property type="entry name" value="TPR"/>
    <property type="match status" value="3"/>
</dbReference>
<dbReference type="AlphaFoldDB" id="A0A9R0IYP9"/>
<evidence type="ECO:0000256" key="2">
    <source>
        <dbReference type="SAM" id="Coils"/>
    </source>
</evidence>
<dbReference type="OrthoDB" id="1872379at2759"/>
<dbReference type="RefSeq" id="XP_021857537.1">
    <property type="nucleotide sequence ID" value="XM_022001845.2"/>
</dbReference>
<evidence type="ECO:0000313" key="4">
    <source>
        <dbReference type="Proteomes" id="UP000813463"/>
    </source>
</evidence>
<dbReference type="KEGG" id="soe:110796761"/>
<keyword evidence="1" id="KW-0802">TPR repeat</keyword>
<keyword evidence="4" id="KW-1185">Reference proteome</keyword>
<dbReference type="Proteomes" id="UP000813463">
    <property type="component" value="Chromosome 2"/>
</dbReference>
<keyword evidence="2" id="KW-0175">Coiled coil</keyword>
<dbReference type="GeneID" id="110796761"/>
<evidence type="ECO:0008006" key="6">
    <source>
        <dbReference type="Google" id="ProtNLM"/>
    </source>
</evidence>
<dbReference type="Gene3D" id="1.25.40.10">
    <property type="entry name" value="Tetratricopeptide repeat domain"/>
    <property type="match status" value="1"/>
</dbReference>
<proteinExistence type="predicted"/>
<feature type="compositionally biased region" description="Basic and acidic residues" evidence="3">
    <location>
        <begin position="63"/>
        <end position="72"/>
    </location>
</feature>
<accession>A0A9R0IYP9</accession>
<protein>
    <recommendedName>
        <fullName evidence="6">Tetratricopeptide repeat protein 1</fullName>
    </recommendedName>
</protein>
<dbReference type="SUPFAM" id="SSF48452">
    <property type="entry name" value="TPR-like"/>
    <property type="match status" value="1"/>
</dbReference>
<feature type="repeat" description="TPR" evidence="1">
    <location>
        <begin position="175"/>
        <end position="208"/>
    </location>
</feature>
<reference evidence="4" key="1">
    <citation type="journal article" date="2021" name="Nat. Commun.">
        <title>Genomic analyses provide insights into spinach domestication and the genetic basis of agronomic traits.</title>
        <authorList>
            <person name="Cai X."/>
            <person name="Sun X."/>
            <person name="Xu C."/>
            <person name="Sun H."/>
            <person name="Wang X."/>
            <person name="Ge C."/>
            <person name="Zhang Z."/>
            <person name="Wang Q."/>
            <person name="Fei Z."/>
            <person name="Jiao C."/>
            <person name="Wang Q."/>
        </authorList>
    </citation>
    <scope>NUCLEOTIDE SEQUENCE [LARGE SCALE GENOMIC DNA]</scope>
    <source>
        <strain evidence="4">cv. Varoflay</strain>
    </source>
</reference>
<gene>
    <name evidence="5" type="primary">LOC110796761</name>
</gene>
<feature type="coiled-coil region" evidence="2">
    <location>
        <begin position="188"/>
        <end position="243"/>
    </location>
</feature>
<dbReference type="Pfam" id="PF13181">
    <property type="entry name" value="TPR_8"/>
    <property type="match status" value="1"/>
</dbReference>